<accession>A0A437Q8K4</accession>
<comment type="caution">
    <text evidence="1">The sequence shown here is derived from an EMBL/GenBank/DDBJ whole genome shotgun (WGS) entry which is preliminary data.</text>
</comment>
<dbReference type="Proteomes" id="UP000282818">
    <property type="component" value="Unassembled WGS sequence"/>
</dbReference>
<sequence>MQSLKLFLYGKNTNGVRIFFSHARQVDHKLKKPKRTQKNPKEEFAALLVNIGLPEGFAGALADAEDHASRGWLEDNSQTLSQLLGRNTTPLSKSISEALQ</sequence>
<name>A0A437Q8K4_9GAMM</name>
<dbReference type="Gene3D" id="3.90.25.10">
    <property type="entry name" value="UDP-galactose 4-epimerase, domain 1"/>
    <property type="match status" value="1"/>
</dbReference>
<reference evidence="1 2" key="1">
    <citation type="submission" date="2019-01" db="EMBL/GenBank/DDBJ databases">
        <authorList>
            <person name="Chen W.-M."/>
        </authorList>
    </citation>
    <scope>NUCLEOTIDE SEQUENCE [LARGE SCALE GENOMIC DNA]</scope>
    <source>
        <strain evidence="1 2">HPM-16</strain>
    </source>
</reference>
<dbReference type="EMBL" id="SACQ01000003">
    <property type="protein sequence ID" value="RVU30891.1"/>
    <property type="molecule type" value="Genomic_DNA"/>
</dbReference>
<dbReference type="RefSeq" id="WP_127693736.1">
    <property type="nucleotide sequence ID" value="NZ_SACQ01000003.1"/>
</dbReference>
<dbReference type="AlphaFoldDB" id="A0A437Q8K4"/>
<organism evidence="1 2">
    <name type="scientific">Neptunomonas marina</name>
    <dbReference type="NCBI Taxonomy" id="1815562"/>
    <lineage>
        <taxon>Bacteria</taxon>
        <taxon>Pseudomonadati</taxon>
        <taxon>Pseudomonadota</taxon>
        <taxon>Gammaproteobacteria</taxon>
        <taxon>Oceanospirillales</taxon>
        <taxon>Oceanospirillaceae</taxon>
        <taxon>Neptunomonas</taxon>
    </lineage>
</organism>
<keyword evidence="2" id="KW-1185">Reference proteome</keyword>
<evidence type="ECO:0000313" key="2">
    <source>
        <dbReference type="Proteomes" id="UP000282818"/>
    </source>
</evidence>
<protein>
    <submittedName>
        <fullName evidence="1">Uncharacterized protein</fullName>
    </submittedName>
</protein>
<gene>
    <name evidence="1" type="ORF">EOE65_07695</name>
</gene>
<proteinExistence type="predicted"/>
<evidence type="ECO:0000313" key="1">
    <source>
        <dbReference type="EMBL" id="RVU30891.1"/>
    </source>
</evidence>